<dbReference type="InterPro" id="IPR017850">
    <property type="entry name" value="Alkaline_phosphatase_core_sf"/>
</dbReference>
<proteinExistence type="inferred from homology"/>
<evidence type="ECO:0000256" key="3">
    <source>
        <dbReference type="SAM" id="SignalP"/>
    </source>
</evidence>
<reference evidence="5 6" key="1">
    <citation type="submission" date="2019-04" db="EMBL/GenBank/DDBJ databases">
        <authorList>
            <person name="Van Vliet M D."/>
        </authorList>
    </citation>
    <scope>NUCLEOTIDE SEQUENCE [LARGE SCALE GENOMIC DNA]</scope>
    <source>
        <strain evidence="5 6">F21</strain>
    </source>
</reference>
<accession>A0A6C2URK4</accession>
<comment type="similarity">
    <text evidence="1">Belongs to the sulfatase family.</text>
</comment>
<keyword evidence="3" id="KW-0732">Signal</keyword>
<keyword evidence="2" id="KW-0378">Hydrolase</keyword>
<dbReference type="InterPro" id="IPR024607">
    <property type="entry name" value="Sulfatase_CS"/>
</dbReference>
<feature type="chain" id="PRO_5028848046" evidence="3">
    <location>
        <begin position="23"/>
        <end position="509"/>
    </location>
</feature>
<dbReference type="PROSITE" id="PS51257">
    <property type="entry name" value="PROKAR_LIPOPROTEIN"/>
    <property type="match status" value="1"/>
</dbReference>
<dbReference type="InterPro" id="IPR000917">
    <property type="entry name" value="Sulfatase_N"/>
</dbReference>
<organism evidence="5 6">
    <name type="scientific">Pontiella sulfatireligans</name>
    <dbReference type="NCBI Taxonomy" id="2750658"/>
    <lineage>
        <taxon>Bacteria</taxon>
        <taxon>Pseudomonadati</taxon>
        <taxon>Kiritimatiellota</taxon>
        <taxon>Kiritimatiellia</taxon>
        <taxon>Kiritimatiellales</taxon>
        <taxon>Pontiellaceae</taxon>
        <taxon>Pontiella</taxon>
    </lineage>
</organism>
<sequence length="509" mass="55515">MKKSKLGSMALATIACASLVLANPKPNVVIIYGDDVGYGDVGVYGSKMIPTPNIDKLAGQGLVFTDGHCAAATCTPSRFSMLTGRYAFRHEGTGILPGDAAMAIKPEMFTLPDLFQQAGYKTAVFGKWHLGLGDGETPIDWNKEIKPGPLEIGFDCSFLFPATNDRVPCVYMRNRHILNIDPADPITVSYKNKLTDTYPDGKEHPEAMTYYPSTHGHNNSVINGIGRIGWMSGGKTALWNDEDNSDVLVQEARAFIDANKTKPFFIYFASQDIHVPRTPHKRFHGATELGYRGDAMVAFDWSTGEIMKALAENGLTENTIVIFSSDNGPVYDDGYADGCTVKTSTKESDRGHDSSGELRGGKYQIYEGGTRVPFIVSWPGTIKAGSSPALVTQTDFMASFAEFLKIDLPAGEATDSQNVLAALLGKSVTGNELIIEQARGVKALRQGPWKYIPAQKGNKKKNLPPVPPQLFNLDEDLGETANLIGQHPERANELKALLKKYQEKGLREQ</sequence>
<dbReference type="Pfam" id="PF00884">
    <property type="entry name" value="Sulfatase"/>
    <property type="match status" value="1"/>
</dbReference>
<dbReference type="InterPro" id="IPR052701">
    <property type="entry name" value="GAG_Ulvan_Degrading_Sulfatases"/>
</dbReference>
<dbReference type="PROSITE" id="PS00523">
    <property type="entry name" value="SULFATASE_1"/>
    <property type="match status" value="1"/>
</dbReference>
<dbReference type="SUPFAM" id="SSF53649">
    <property type="entry name" value="Alkaline phosphatase-like"/>
    <property type="match status" value="1"/>
</dbReference>
<feature type="signal peptide" evidence="3">
    <location>
        <begin position="1"/>
        <end position="22"/>
    </location>
</feature>
<protein>
    <submittedName>
        <fullName evidence="5">Arylsulfatase</fullName>
    </submittedName>
</protein>
<dbReference type="GO" id="GO:0016787">
    <property type="term" value="F:hydrolase activity"/>
    <property type="evidence" value="ECO:0007669"/>
    <property type="project" value="UniProtKB-KW"/>
</dbReference>
<evidence type="ECO:0000259" key="4">
    <source>
        <dbReference type="Pfam" id="PF00884"/>
    </source>
</evidence>
<dbReference type="AlphaFoldDB" id="A0A6C2URK4"/>
<dbReference type="CDD" id="cd16143">
    <property type="entry name" value="ARS_like"/>
    <property type="match status" value="1"/>
</dbReference>
<dbReference type="Gene3D" id="3.40.720.10">
    <property type="entry name" value="Alkaline Phosphatase, subunit A"/>
    <property type="match status" value="1"/>
</dbReference>
<name>A0A6C2URK4_9BACT</name>
<gene>
    <name evidence="5" type="primary">atsA_250</name>
    <name evidence="5" type="ORF">SCARR_05051</name>
</gene>
<evidence type="ECO:0000313" key="6">
    <source>
        <dbReference type="Proteomes" id="UP000346198"/>
    </source>
</evidence>
<evidence type="ECO:0000256" key="1">
    <source>
        <dbReference type="ARBA" id="ARBA00008779"/>
    </source>
</evidence>
<dbReference type="Gene3D" id="3.30.1120.10">
    <property type="match status" value="1"/>
</dbReference>
<feature type="domain" description="Sulfatase N-terminal" evidence="4">
    <location>
        <begin position="26"/>
        <end position="404"/>
    </location>
</feature>
<evidence type="ECO:0000313" key="5">
    <source>
        <dbReference type="EMBL" id="VGO22952.1"/>
    </source>
</evidence>
<dbReference type="RefSeq" id="WP_136064916.1">
    <property type="nucleotide sequence ID" value="NZ_CAAHFH010000003.1"/>
</dbReference>
<dbReference type="EMBL" id="CAAHFH010000003">
    <property type="protein sequence ID" value="VGO22952.1"/>
    <property type="molecule type" value="Genomic_DNA"/>
</dbReference>
<dbReference type="Proteomes" id="UP000346198">
    <property type="component" value="Unassembled WGS sequence"/>
</dbReference>
<dbReference type="PANTHER" id="PTHR43751">
    <property type="entry name" value="SULFATASE"/>
    <property type="match status" value="1"/>
</dbReference>
<evidence type="ECO:0000256" key="2">
    <source>
        <dbReference type="ARBA" id="ARBA00022801"/>
    </source>
</evidence>
<dbReference type="PANTHER" id="PTHR43751:SF6">
    <property type="entry name" value="N-ACETYLGALACTOSAMINE-6-O-SULFATASE"/>
    <property type="match status" value="1"/>
</dbReference>
<keyword evidence="6" id="KW-1185">Reference proteome</keyword>